<comment type="caution">
    <text evidence="1">The sequence shown here is derived from an EMBL/GenBank/DDBJ whole genome shotgun (WGS) entry which is preliminary data.</text>
</comment>
<keyword evidence="1" id="KW-0695">RNA-directed DNA polymerase</keyword>
<name>A0A5B6VAR2_9ROSI</name>
<reference evidence="2" key="1">
    <citation type="journal article" date="2019" name="Plant Biotechnol. J.">
        <title>Genome sequencing of the Australian wild diploid species Gossypium australe highlights disease resistance and delayed gland morphogenesis.</title>
        <authorList>
            <person name="Cai Y."/>
            <person name="Cai X."/>
            <person name="Wang Q."/>
            <person name="Wang P."/>
            <person name="Zhang Y."/>
            <person name="Cai C."/>
            <person name="Xu Y."/>
            <person name="Wang K."/>
            <person name="Zhou Z."/>
            <person name="Wang C."/>
            <person name="Geng S."/>
            <person name="Li B."/>
            <person name="Dong Q."/>
            <person name="Hou Y."/>
            <person name="Wang H."/>
            <person name="Ai P."/>
            <person name="Liu Z."/>
            <person name="Yi F."/>
            <person name="Sun M."/>
            <person name="An G."/>
            <person name="Cheng J."/>
            <person name="Zhang Y."/>
            <person name="Shi Q."/>
            <person name="Xie Y."/>
            <person name="Shi X."/>
            <person name="Chang Y."/>
            <person name="Huang F."/>
            <person name="Chen Y."/>
            <person name="Hong S."/>
            <person name="Mi L."/>
            <person name="Sun Q."/>
            <person name="Zhang L."/>
            <person name="Zhou B."/>
            <person name="Peng R."/>
            <person name="Zhang X."/>
            <person name="Liu F."/>
        </authorList>
    </citation>
    <scope>NUCLEOTIDE SEQUENCE [LARGE SCALE GENOMIC DNA]</scope>
    <source>
        <strain evidence="2">cv. PA1801</strain>
    </source>
</reference>
<gene>
    <name evidence="1" type="ORF">EPI10_001333</name>
</gene>
<sequence>MKPGSCLGLPVVAITDRFLEQIGRWYNRCLSQGGKAVFIKSILQDILIYSCSGEGLCDLKEVGGLGFRSLSKVNIALPAKQGWHLLTNPNSLMARVVKDKYFPNNSFMEVSIWATKCLLQMGCGWQVNNWRSISVWNNAWLPGGLPCKIQSNRVSGIDKVVDLIDIDRGEWNIELLRDVFPNPVVRHIQCIPLDAHDLEDQWRWFPKETGVYSVWSGYKLLLRCFLWSDGYIRELESLSLNRAGVVAPGPLL</sequence>
<dbReference type="PANTHER" id="PTHR33116:SF86">
    <property type="entry name" value="REVERSE TRANSCRIPTASE DOMAIN-CONTAINING PROTEIN"/>
    <property type="match status" value="1"/>
</dbReference>
<dbReference type="EMBL" id="SMMG02000007">
    <property type="protein sequence ID" value="KAA3466222.1"/>
    <property type="molecule type" value="Genomic_DNA"/>
</dbReference>
<keyword evidence="1" id="KW-0548">Nucleotidyltransferase</keyword>
<dbReference type="Proteomes" id="UP000325315">
    <property type="component" value="Unassembled WGS sequence"/>
</dbReference>
<proteinExistence type="predicted"/>
<dbReference type="AlphaFoldDB" id="A0A5B6VAR2"/>
<evidence type="ECO:0000313" key="1">
    <source>
        <dbReference type="EMBL" id="KAA3466222.1"/>
    </source>
</evidence>
<dbReference type="GO" id="GO:0003964">
    <property type="term" value="F:RNA-directed DNA polymerase activity"/>
    <property type="evidence" value="ECO:0007669"/>
    <property type="project" value="UniProtKB-KW"/>
</dbReference>
<organism evidence="1 2">
    <name type="scientific">Gossypium australe</name>
    <dbReference type="NCBI Taxonomy" id="47621"/>
    <lineage>
        <taxon>Eukaryota</taxon>
        <taxon>Viridiplantae</taxon>
        <taxon>Streptophyta</taxon>
        <taxon>Embryophyta</taxon>
        <taxon>Tracheophyta</taxon>
        <taxon>Spermatophyta</taxon>
        <taxon>Magnoliopsida</taxon>
        <taxon>eudicotyledons</taxon>
        <taxon>Gunneridae</taxon>
        <taxon>Pentapetalae</taxon>
        <taxon>rosids</taxon>
        <taxon>malvids</taxon>
        <taxon>Malvales</taxon>
        <taxon>Malvaceae</taxon>
        <taxon>Malvoideae</taxon>
        <taxon>Gossypium</taxon>
    </lineage>
</organism>
<dbReference type="OrthoDB" id="1717299at2759"/>
<dbReference type="PANTHER" id="PTHR33116">
    <property type="entry name" value="REVERSE TRANSCRIPTASE ZINC-BINDING DOMAIN-CONTAINING PROTEIN-RELATED-RELATED"/>
    <property type="match status" value="1"/>
</dbReference>
<protein>
    <submittedName>
        <fullName evidence="1">Reverse transcriptase</fullName>
    </submittedName>
</protein>
<keyword evidence="1" id="KW-0808">Transferase</keyword>
<keyword evidence="2" id="KW-1185">Reference proteome</keyword>
<accession>A0A5B6VAR2</accession>
<evidence type="ECO:0000313" key="2">
    <source>
        <dbReference type="Proteomes" id="UP000325315"/>
    </source>
</evidence>